<dbReference type="PANTHER" id="PTHR11668">
    <property type="entry name" value="SERINE/THREONINE PROTEIN PHOSPHATASE"/>
    <property type="match status" value="1"/>
</dbReference>
<dbReference type="PRINTS" id="PR00114">
    <property type="entry name" value="STPHPHTASE"/>
</dbReference>
<evidence type="ECO:0000313" key="11">
    <source>
        <dbReference type="Proteomes" id="UP001189429"/>
    </source>
</evidence>
<evidence type="ECO:0000256" key="2">
    <source>
        <dbReference type="ARBA" id="ARBA00013081"/>
    </source>
</evidence>
<dbReference type="Pfam" id="PF00149">
    <property type="entry name" value="Metallophos"/>
    <property type="match status" value="1"/>
</dbReference>
<name>A0ABN9QZ47_9DINO</name>
<accession>A0ABN9QZ47</accession>
<dbReference type="EC" id="3.1.3.16" evidence="2"/>
<feature type="domain" description="Serine/threonine specific protein phosphatases" evidence="9">
    <location>
        <begin position="1"/>
        <end position="171"/>
    </location>
</feature>
<dbReference type="PANTHER" id="PTHR11668:SF300">
    <property type="entry name" value="SERINE_THREONINE-PROTEIN PHOSPHATASE"/>
    <property type="match status" value="1"/>
</dbReference>
<evidence type="ECO:0000256" key="4">
    <source>
        <dbReference type="ARBA" id="ARBA00022801"/>
    </source>
</evidence>
<keyword evidence="3" id="KW-0479">Metal-binding</keyword>
<keyword evidence="4" id="KW-0378">Hydrolase</keyword>
<dbReference type="EMBL" id="CAUYUJ010004825">
    <property type="protein sequence ID" value="CAK0811109.1"/>
    <property type="molecule type" value="Genomic_DNA"/>
</dbReference>
<evidence type="ECO:0000256" key="8">
    <source>
        <dbReference type="ARBA" id="ARBA00048336"/>
    </source>
</evidence>
<proteinExistence type="predicted"/>
<comment type="catalytic activity">
    <reaction evidence="8">
        <text>O-phospho-L-threonyl-[protein] + H2O = L-threonyl-[protein] + phosphate</text>
        <dbReference type="Rhea" id="RHEA:47004"/>
        <dbReference type="Rhea" id="RHEA-COMP:11060"/>
        <dbReference type="Rhea" id="RHEA-COMP:11605"/>
        <dbReference type="ChEBI" id="CHEBI:15377"/>
        <dbReference type="ChEBI" id="CHEBI:30013"/>
        <dbReference type="ChEBI" id="CHEBI:43474"/>
        <dbReference type="ChEBI" id="CHEBI:61977"/>
        <dbReference type="EC" id="3.1.3.16"/>
    </reaction>
</comment>
<organism evidence="10 11">
    <name type="scientific">Prorocentrum cordatum</name>
    <dbReference type="NCBI Taxonomy" id="2364126"/>
    <lineage>
        <taxon>Eukaryota</taxon>
        <taxon>Sar</taxon>
        <taxon>Alveolata</taxon>
        <taxon>Dinophyceae</taxon>
        <taxon>Prorocentrales</taxon>
        <taxon>Prorocentraceae</taxon>
        <taxon>Prorocentrum</taxon>
    </lineage>
</organism>
<keyword evidence="5" id="KW-0904">Protein phosphatase</keyword>
<dbReference type="InterPro" id="IPR004843">
    <property type="entry name" value="Calcineurin-like_PHP"/>
</dbReference>
<comment type="cofactor">
    <cofactor evidence="1">
        <name>Mn(2+)</name>
        <dbReference type="ChEBI" id="CHEBI:29035"/>
    </cofactor>
</comment>
<dbReference type="InterPro" id="IPR050341">
    <property type="entry name" value="PP1_catalytic_subunit"/>
</dbReference>
<evidence type="ECO:0000256" key="1">
    <source>
        <dbReference type="ARBA" id="ARBA00001936"/>
    </source>
</evidence>
<reference evidence="10" key="1">
    <citation type="submission" date="2023-10" db="EMBL/GenBank/DDBJ databases">
        <authorList>
            <person name="Chen Y."/>
            <person name="Shah S."/>
            <person name="Dougan E. K."/>
            <person name="Thang M."/>
            <person name="Chan C."/>
        </authorList>
    </citation>
    <scope>NUCLEOTIDE SEQUENCE [LARGE SCALE GENOMIC DNA]</scope>
</reference>
<keyword evidence="6" id="KW-0464">Manganese</keyword>
<evidence type="ECO:0000259" key="9">
    <source>
        <dbReference type="SMART" id="SM00156"/>
    </source>
</evidence>
<comment type="catalytic activity">
    <reaction evidence="7">
        <text>O-phospho-L-seryl-[protein] + H2O = L-seryl-[protein] + phosphate</text>
        <dbReference type="Rhea" id="RHEA:20629"/>
        <dbReference type="Rhea" id="RHEA-COMP:9863"/>
        <dbReference type="Rhea" id="RHEA-COMP:11604"/>
        <dbReference type="ChEBI" id="CHEBI:15377"/>
        <dbReference type="ChEBI" id="CHEBI:29999"/>
        <dbReference type="ChEBI" id="CHEBI:43474"/>
        <dbReference type="ChEBI" id="CHEBI:83421"/>
        <dbReference type="EC" id="3.1.3.16"/>
    </reaction>
</comment>
<keyword evidence="11" id="KW-1185">Reference proteome</keyword>
<comment type="caution">
    <text evidence="10">The sequence shown here is derived from an EMBL/GenBank/DDBJ whole genome shotgun (WGS) entry which is preliminary data.</text>
</comment>
<evidence type="ECO:0000256" key="3">
    <source>
        <dbReference type="ARBA" id="ARBA00022723"/>
    </source>
</evidence>
<dbReference type="SMART" id="SM00156">
    <property type="entry name" value="PP2Ac"/>
    <property type="match status" value="1"/>
</dbReference>
<evidence type="ECO:0000256" key="7">
    <source>
        <dbReference type="ARBA" id="ARBA00047761"/>
    </source>
</evidence>
<dbReference type="SUPFAM" id="SSF56300">
    <property type="entry name" value="Metallo-dependent phosphatases"/>
    <property type="match status" value="1"/>
</dbReference>
<dbReference type="Gene3D" id="3.60.21.10">
    <property type="match status" value="1"/>
</dbReference>
<evidence type="ECO:0000256" key="6">
    <source>
        <dbReference type="ARBA" id="ARBA00023211"/>
    </source>
</evidence>
<dbReference type="InterPro" id="IPR029052">
    <property type="entry name" value="Metallo-depent_PP-like"/>
</dbReference>
<dbReference type="Proteomes" id="UP001189429">
    <property type="component" value="Unassembled WGS sequence"/>
</dbReference>
<gene>
    <name evidence="10" type="ORF">PCOR1329_LOCUS15851</name>
</gene>
<evidence type="ECO:0000313" key="10">
    <source>
        <dbReference type="EMBL" id="CAK0811109.1"/>
    </source>
</evidence>
<sequence length="174" mass="19517">MLRGNDECAAITWIYGFYDGCKRRYNKIWKHCVDAFNGLPLCAVIDDKIFCLHGGLSPEMQTLDQVKSIGGPLDVPDCGLMCDFLWADPESEINGWEDNDRGVSYTFGPDTVEGFLKKIDFDVAVRALFAGRRFITLFSAPNYCGEFDNSGAMMTVDSKLMISFQVLKLVKGKR</sequence>
<evidence type="ECO:0000256" key="5">
    <source>
        <dbReference type="ARBA" id="ARBA00022912"/>
    </source>
</evidence>
<dbReference type="InterPro" id="IPR006186">
    <property type="entry name" value="Ser/Thr-sp_prot-phosphatase"/>
</dbReference>
<protein>
    <recommendedName>
        <fullName evidence="2">protein-serine/threonine phosphatase</fullName>
        <ecNumber evidence="2">3.1.3.16</ecNumber>
    </recommendedName>
</protein>